<organism evidence="8 9">
    <name type="scientific">Syncephalastrum racemosum</name>
    <name type="common">Filamentous fungus</name>
    <dbReference type="NCBI Taxonomy" id="13706"/>
    <lineage>
        <taxon>Eukaryota</taxon>
        <taxon>Fungi</taxon>
        <taxon>Fungi incertae sedis</taxon>
        <taxon>Mucoromycota</taxon>
        <taxon>Mucoromycotina</taxon>
        <taxon>Mucoromycetes</taxon>
        <taxon>Mucorales</taxon>
        <taxon>Syncephalastraceae</taxon>
        <taxon>Syncephalastrum</taxon>
    </lineage>
</organism>
<name>A0A1X2HC05_SYNRA</name>
<evidence type="ECO:0000256" key="4">
    <source>
        <dbReference type="PROSITE-ProRule" id="PRU00035"/>
    </source>
</evidence>
<feature type="compositionally biased region" description="Pro residues" evidence="6">
    <location>
        <begin position="804"/>
        <end position="819"/>
    </location>
</feature>
<keyword evidence="9" id="KW-1185">Reference proteome</keyword>
<keyword evidence="1 5" id="KW-0853">WD repeat</keyword>
<dbReference type="EMBL" id="MCGN01000005">
    <property type="protein sequence ID" value="ORY96307.1"/>
    <property type="molecule type" value="Genomic_DNA"/>
</dbReference>
<dbReference type="InterPro" id="IPR015943">
    <property type="entry name" value="WD40/YVTN_repeat-like_dom_sf"/>
</dbReference>
<reference evidence="8 9" key="1">
    <citation type="submission" date="2016-07" db="EMBL/GenBank/DDBJ databases">
        <title>Pervasive Adenine N6-methylation of Active Genes in Fungi.</title>
        <authorList>
            <consortium name="DOE Joint Genome Institute"/>
            <person name="Mondo S.J."/>
            <person name="Dannebaum R.O."/>
            <person name="Kuo R.C."/>
            <person name="Labutti K."/>
            <person name="Haridas S."/>
            <person name="Kuo A."/>
            <person name="Salamov A."/>
            <person name="Ahrendt S.R."/>
            <person name="Lipzen A."/>
            <person name="Sullivan W."/>
            <person name="Andreopoulos W.B."/>
            <person name="Clum A."/>
            <person name="Lindquist E."/>
            <person name="Daum C."/>
            <person name="Ramamoorthy G.K."/>
            <person name="Gryganskyi A."/>
            <person name="Culley D."/>
            <person name="Magnuson J.K."/>
            <person name="James T.Y."/>
            <person name="O'Malley M.A."/>
            <person name="Stajich J.E."/>
            <person name="Spatafora J.W."/>
            <person name="Visel A."/>
            <person name="Grigoriev I.V."/>
        </authorList>
    </citation>
    <scope>NUCLEOTIDE SEQUENCE [LARGE SCALE GENOMIC DNA]</scope>
    <source>
        <strain evidence="8 9">NRRL 2496</strain>
    </source>
</reference>
<evidence type="ECO:0000313" key="8">
    <source>
        <dbReference type="EMBL" id="ORY96307.1"/>
    </source>
</evidence>
<keyword evidence="2" id="KW-0677">Repeat</keyword>
<dbReference type="GO" id="GO:0007010">
    <property type="term" value="P:cytoskeleton organization"/>
    <property type="evidence" value="ECO:0007669"/>
    <property type="project" value="TreeGrafter"/>
</dbReference>
<feature type="domain" description="Bromo" evidence="7">
    <location>
        <begin position="1285"/>
        <end position="1355"/>
    </location>
</feature>
<comment type="caution">
    <text evidence="8">The sequence shown here is derived from an EMBL/GenBank/DDBJ whole genome shotgun (WGS) entry which is preliminary data.</text>
</comment>
<keyword evidence="3 4" id="KW-0103">Bromodomain</keyword>
<dbReference type="Gene3D" id="1.20.920.10">
    <property type="entry name" value="Bromodomain-like"/>
    <property type="match status" value="1"/>
</dbReference>
<sequence>MDTKNTQLNQSPLTHRGLHFFRLLMEQELYYLIYRLLLSGPCGQAGRALEQNLRENSQLLPQTMNHAGVLEPVSLERLAKEYPSVDGAYLSTLVGHLLKHLKSSGDKQNRRFRTLRHGDESLLTLLSAFQPQQDAPHEKTYLSLSKNELQTLSLHESLLARETGAPVLKTNRMPTFLGRFYKEMVSFSGHRAHVFCLAFDRTNRRLFTGSDDFLVKVWDTKTGHLIYTIRGHQNVITDIAINEENTLVATASSDGFVRVWTMDGFVPVVALRAHQANVRPFTTVKFSPSPKADTRYLMATNEDGLVRLWKWDVNTLQFFDKDTPITWRCKFKGTDRLRCSSFNYTGTRFAVAGDDGFVYVFSTVKHSEDEALDARLSSSLESRPSGRGRSRIADALFPKPNQRNELDGQAVFPIAHLEGHLGSITDLAYSHDGKRILSGSQDGTARIWSLDERTGTWSSIELDITLNQVDVPAVKPRLANESRSPYSRLSMEPNISPEASDEKGRLVSPPPSFHRATNANGNLCMTKQSACTLSSRAETPTVAEPAQSEEEIPFDLQPKVSMILWNADNRLCIIATTAGDIKVYHSYSGKQACVLKGHHGEIYAVESHPSDPATILSAGYDGNVILWDIKRRQVISCKNYPGRVFLDCKFSHDGTQYALTDDDGGCTLFNIAGLRKDYEQANGWKRGQFFYTDYNPLRHAADGSFIDEQTLQPPHLLPYSPIIDMTGVEYANQDRTGYGRDLPLFCKTQETESARRLESYEMEEERIRTGPRIEPEALDRAQVTKRRRDFVKNDDEEEVELPTSEPPMMLPPPIQPPLLPDDSADEDYLEENNGGGSSEESGSEAGVSDAGLHDNDDWIEDDEDGPVTRSRAGRTRHPSSHGSQRGRRGGRRGRGRGRGRPPSSATAAIAPITPLRTPATRTTRTTRNTRRRAEPSEDEDEDDMPVRPRRRQRQARISYMESDSSEDELIQVDSESAEEMNGDGSTSDRKGKRRLRGPPTDEEAEEDDDFVQAESSHAAKRRGVGRNKPEPMKKKGPTRTRRLQARALHQDEIPLYAPREWIRATRRTLSKYHPQIHDRVAIMTEGHQQYWEASDLREYCEQDHGPIPTDEPVLFGTVTGVTWQVGPPTFCQLKLEIRDLLNGDAALVNGEPPVWSDEARNVVIDYGDQDGTPEFLVLWDRFLASMRIFRSLRIHQRVDAMYDDEKYTGTIASIKRRGMSWRRVQLPNPWTCYHVQWDDKESEPEDLSPWEVVPSGRNFYEQFDVAPRLPESVARRASDILAWLISMDDFQIFVHDVDFYLYPEYLSQIAYPICLTMIKERVENDFYRSERALLDDVDLVRHNAQKFNQVSSSVWKDAGRLINFFKSRLQSKSKMKIWHSRGL</sequence>
<dbReference type="SMART" id="SM00320">
    <property type="entry name" value="WD40"/>
    <property type="match status" value="8"/>
</dbReference>
<feature type="repeat" description="WD" evidence="5">
    <location>
        <begin position="229"/>
        <end position="263"/>
    </location>
</feature>
<dbReference type="InParanoid" id="A0A1X2HC05"/>
<dbReference type="Pfam" id="PF00400">
    <property type="entry name" value="WD40"/>
    <property type="match status" value="4"/>
</dbReference>
<dbReference type="Pfam" id="PF25313">
    <property type="entry name" value="BRWD_AD"/>
    <property type="match status" value="1"/>
</dbReference>
<dbReference type="PROSITE" id="PS50082">
    <property type="entry name" value="WD_REPEATS_2"/>
    <property type="match status" value="4"/>
</dbReference>
<evidence type="ECO:0000259" key="7">
    <source>
        <dbReference type="PROSITE" id="PS50014"/>
    </source>
</evidence>
<dbReference type="CDD" id="cd04369">
    <property type="entry name" value="Bromodomain"/>
    <property type="match status" value="1"/>
</dbReference>
<evidence type="ECO:0000256" key="1">
    <source>
        <dbReference type="ARBA" id="ARBA00022574"/>
    </source>
</evidence>
<dbReference type="PROSITE" id="PS50294">
    <property type="entry name" value="WD_REPEATS_REGION"/>
    <property type="match status" value="4"/>
</dbReference>
<dbReference type="GO" id="GO:0005634">
    <property type="term" value="C:nucleus"/>
    <property type="evidence" value="ECO:0007669"/>
    <property type="project" value="TreeGrafter"/>
</dbReference>
<dbReference type="InterPro" id="IPR001487">
    <property type="entry name" value="Bromodomain"/>
</dbReference>
<dbReference type="OMA" id="QADCRNN"/>
<feature type="repeat" description="WD" evidence="5">
    <location>
        <begin position="417"/>
        <end position="458"/>
    </location>
</feature>
<gene>
    <name evidence="8" type="ORF">BCR43DRAFT_457884</name>
</gene>
<evidence type="ECO:0000256" key="5">
    <source>
        <dbReference type="PROSITE-ProRule" id="PRU00221"/>
    </source>
</evidence>
<dbReference type="Pfam" id="PF00439">
    <property type="entry name" value="Bromodomain"/>
    <property type="match status" value="1"/>
</dbReference>
<dbReference type="InterPro" id="IPR036322">
    <property type="entry name" value="WD40_repeat_dom_sf"/>
</dbReference>
<dbReference type="InterPro" id="IPR052060">
    <property type="entry name" value="Bromo_WD_repeat"/>
</dbReference>
<dbReference type="Proteomes" id="UP000242180">
    <property type="component" value="Unassembled WGS sequence"/>
</dbReference>
<dbReference type="SUPFAM" id="SSF47370">
    <property type="entry name" value="Bromodomain"/>
    <property type="match status" value="1"/>
</dbReference>
<dbReference type="GO" id="GO:0008360">
    <property type="term" value="P:regulation of cell shape"/>
    <property type="evidence" value="ECO:0007669"/>
    <property type="project" value="TreeGrafter"/>
</dbReference>
<evidence type="ECO:0000313" key="9">
    <source>
        <dbReference type="Proteomes" id="UP000242180"/>
    </source>
</evidence>
<protein>
    <recommendedName>
        <fullName evidence="7">Bromo domain-containing protein</fullName>
    </recommendedName>
</protein>
<dbReference type="PANTHER" id="PTHR16266">
    <property type="entry name" value="WD REPEAT DOMAIN 9"/>
    <property type="match status" value="1"/>
</dbReference>
<feature type="repeat" description="WD" evidence="5">
    <location>
        <begin position="187"/>
        <end position="228"/>
    </location>
</feature>
<dbReference type="InterPro" id="IPR057451">
    <property type="entry name" value="BRWD/PHIP_AD"/>
</dbReference>
<dbReference type="STRING" id="13706.A0A1X2HC05"/>
<feature type="compositionally biased region" description="Basic and acidic residues" evidence="6">
    <location>
        <begin position="757"/>
        <end position="779"/>
    </location>
</feature>
<accession>A0A1X2HC05</accession>
<dbReference type="InterPro" id="IPR001680">
    <property type="entry name" value="WD40_rpt"/>
</dbReference>
<dbReference type="PRINTS" id="PR00320">
    <property type="entry name" value="GPROTEINBRPT"/>
</dbReference>
<feature type="compositionally biased region" description="Acidic residues" evidence="6">
    <location>
        <begin position="963"/>
        <end position="981"/>
    </location>
</feature>
<dbReference type="InterPro" id="IPR057452">
    <property type="entry name" value="BRWD/PHIP_N"/>
</dbReference>
<feature type="region of interest" description="Disordered" evidence="6">
    <location>
        <begin position="757"/>
        <end position="1041"/>
    </location>
</feature>
<feature type="compositionally biased region" description="Basic residues" evidence="6">
    <location>
        <begin position="871"/>
        <end position="899"/>
    </location>
</feature>
<dbReference type="PANTHER" id="PTHR16266:SF17">
    <property type="entry name" value="BRWD3"/>
    <property type="match status" value="1"/>
</dbReference>
<feature type="compositionally biased region" description="Acidic residues" evidence="6">
    <location>
        <begin position="1000"/>
        <end position="1011"/>
    </location>
</feature>
<evidence type="ECO:0000256" key="3">
    <source>
        <dbReference type="ARBA" id="ARBA00023117"/>
    </source>
</evidence>
<dbReference type="GO" id="GO:0006325">
    <property type="term" value="P:chromatin organization"/>
    <property type="evidence" value="ECO:0007669"/>
    <property type="project" value="UniProtKB-ARBA"/>
</dbReference>
<dbReference type="SMART" id="SM00297">
    <property type="entry name" value="BROMO"/>
    <property type="match status" value="1"/>
</dbReference>
<feature type="compositionally biased region" description="Low complexity" evidence="6">
    <location>
        <begin position="900"/>
        <end position="926"/>
    </location>
</feature>
<dbReference type="InterPro" id="IPR036427">
    <property type="entry name" value="Bromodomain-like_sf"/>
</dbReference>
<dbReference type="SUPFAM" id="SSF50978">
    <property type="entry name" value="WD40 repeat-like"/>
    <property type="match status" value="1"/>
</dbReference>
<evidence type="ECO:0000256" key="6">
    <source>
        <dbReference type="SAM" id="MobiDB-lite"/>
    </source>
</evidence>
<dbReference type="OrthoDB" id="538223at2759"/>
<feature type="region of interest" description="Disordered" evidence="6">
    <location>
        <begin position="482"/>
        <end position="508"/>
    </location>
</feature>
<dbReference type="PRINTS" id="PR00503">
    <property type="entry name" value="BROMODOMAIN"/>
</dbReference>
<feature type="repeat" description="WD" evidence="5">
    <location>
        <begin position="595"/>
        <end position="637"/>
    </location>
</feature>
<dbReference type="PROSITE" id="PS00678">
    <property type="entry name" value="WD_REPEATS_1"/>
    <property type="match status" value="2"/>
</dbReference>
<evidence type="ECO:0000256" key="2">
    <source>
        <dbReference type="ARBA" id="ARBA00022737"/>
    </source>
</evidence>
<dbReference type="GO" id="GO:0006357">
    <property type="term" value="P:regulation of transcription by RNA polymerase II"/>
    <property type="evidence" value="ECO:0007669"/>
    <property type="project" value="TreeGrafter"/>
</dbReference>
<dbReference type="Gene3D" id="2.30.30.1040">
    <property type="match status" value="1"/>
</dbReference>
<dbReference type="InterPro" id="IPR019775">
    <property type="entry name" value="WD40_repeat_CS"/>
</dbReference>
<dbReference type="PROSITE" id="PS50014">
    <property type="entry name" value="BROMODOMAIN_2"/>
    <property type="match status" value="1"/>
</dbReference>
<feature type="compositionally biased region" description="Low complexity" evidence="6">
    <location>
        <begin position="838"/>
        <end position="848"/>
    </location>
</feature>
<dbReference type="Pfam" id="PF25437">
    <property type="entry name" value="BRWD1_N"/>
    <property type="match status" value="1"/>
</dbReference>
<dbReference type="Gene3D" id="2.130.10.10">
    <property type="entry name" value="YVTN repeat-like/Quinoprotein amine dehydrogenase"/>
    <property type="match status" value="2"/>
</dbReference>
<dbReference type="InterPro" id="IPR020472">
    <property type="entry name" value="WD40_PAC1"/>
</dbReference>
<proteinExistence type="predicted"/>